<dbReference type="EMBL" id="MU856998">
    <property type="protein sequence ID" value="KAK4151824.1"/>
    <property type="molecule type" value="Genomic_DNA"/>
</dbReference>
<accession>A0AAN6ZVP0</accession>
<dbReference type="Proteomes" id="UP001302745">
    <property type="component" value="Unassembled WGS sequence"/>
</dbReference>
<dbReference type="SUPFAM" id="SSF52047">
    <property type="entry name" value="RNI-like"/>
    <property type="match status" value="1"/>
</dbReference>
<feature type="region of interest" description="Disordered" evidence="1">
    <location>
        <begin position="459"/>
        <end position="496"/>
    </location>
</feature>
<reference evidence="3" key="2">
    <citation type="submission" date="2023-05" db="EMBL/GenBank/DDBJ databases">
        <authorList>
            <consortium name="Lawrence Berkeley National Laboratory"/>
            <person name="Steindorff A."/>
            <person name="Hensen N."/>
            <person name="Bonometti L."/>
            <person name="Westerberg I."/>
            <person name="Brannstrom I.O."/>
            <person name="Guillou S."/>
            <person name="Cros-Aarteil S."/>
            <person name="Calhoun S."/>
            <person name="Haridas S."/>
            <person name="Kuo A."/>
            <person name="Mondo S."/>
            <person name="Pangilinan J."/>
            <person name="Riley R."/>
            <person name="Labutti K."/>
            <person name="Andreopoulos B."/>
            <person name="Lipzen A."/>
            <person name="Chen C."/>
            <person name="Yanf M."/>
            <person name="Daum C."/>
            <person name="Ng V."/>
            <person name="Clum A."/>
            <person name="Ohm R."/>
            <person name="Martin F."/>
            <person name="Silar P."/>
            <person name="Natvig D."/>
            <person name="Lalanne C."/>
            <person name="Gautier V."/>
            <person name="Ament-Velasquez S.L."/>
            <person name="Kruys A."/>
            <person name="Hutchinson M.I."/>
            <person name="Powell A.J."/>
            <person name="Barry K."/>
            <person name="Miller A.N."/>
            <person name="Grigoriev I.V."/>
            <person name="Debuchy R."/>
            <person name="Gladieux P."/>
            <person name="Thoren M.H."/>
            <person name="Johannesson H."/>
        </authorList>
    </citation>
    <scope>NUCLEOTIDE SEQUENCE</scope>
    <source>
        <strain evidence="3">CBS 538.74</strain>
    </source>
</reference>
<feature type="domain" description="F-box" evidence="2">
    <location>
        <begin position="17"/>
        <end position="66"/>
    </location>
</feature>
<organism evidence="3 4">
    <name type="scientific">Chaetomidium leptoderma</name>
    <dbReference type="NCBI Taxonomy" id="669021"/>
    <lineage>
        <taxon>Eukaryota</taxon>
        <taxon>Fungi</taxon>
        <taxon>Dikarya</taxon>
        <taxon>Ascomycota</taxon>
        <taxon>Pezizomycotina</taxon>
        <taxon>Sordariomycetes</taxon>
        <taxon>Sordariomycetidae</taxon>
        <taxon>Sordariales</taxon>
        <taxon>Chaetomiaceae</taxon>
        <taxon>Chaetomidium</taxon>
    </lineage>
</organism>
<proteinExistence type="predicted"/>
<evidence type="ECO:0000259" key="2">
    <source>
        <dbReference type="PROSITE" id="PS50181"/>
    </source>
</evidence>
<reference evidence="3" key="1">
    <citation type="journal article" date="2023" name="Mol. Phylogenet. Evol.">
        <title>Genome-scale phylogeny and comparative genomics of the fungal order Sordariales.</title>
        <authorList>
            <person name="Hensen N."/>
            <person name="Bonometti L."/>
            <person name="Westerberg I."/>
            <person name="Brannstrom I.O."/>
            <person name="Guillou S."/>
            <person name="Cros-Aarteil S."/>
            <person name="Calhoun S."/>
            <person name="Haridas S."/>
            <person name="Kuo A."/>
            <person name="Mondo S."/>
            <person name="Pangilinan J."/>
            <person name="Riley R."/>
            <person name="LaButti K."/>
            <person name="Andreopoulos B."/>
            <person name="Lipzen A."/>
            <person name="Chen C."/>
            <person name="Yan M."/>
            <person name="Daum C."/>
            <person name="Ng V."/>
            <person name="Clum A."/>
            <person name="Steindorff A."/>
            <person name="Ohm R.A."/>
            <person name="Martin F."/>
            <person name="Silar P."/>
            <person name="Natvig D.O."/>
            <person name="Lalanne C."/>
            <person name="Gautier V."/>
            <person name="Ament-Velasquez S.L."/>
            <person name="Kruys A."/>
            <person name="Hutchinson M.I."/>
            <person name="Powell A.J."/>
            <person name="Barry K."/>
            <person name="Miller A.N."/>
            <person name="Grigoriev I.V."/>
            <person name="Debuchy R."/>
            <person name="Gladieux P."/>
            <person name="Hiltunen Thoren M."/>
            <person name="Johannesson H."/>
        </authorList>
    </citation>
    <scope>NUCLEOTIDE SEQUENCE</scope>
    <source>
        <strain evidence="3">CBS 538.74</strain>
    </source>
</reference>
<dbReference type="PROSITE" id="PS50181">
    <property type="entry name" value="FBOX"/>
    <property type="match status" value="1"/>
</dbReference>
<feature type="compositionally biased region" description="Acidic residues" evidence="1">
    <location>
        <begin position="468"/>
        <end position="496"/>
    </location>
</feature>
<comment type="caution">
    <text evidence="3">The sequence shown here is derived from an EMBL/GenBank/DDBJ whole genome shotgun (WGS) entry which is preliminary data.</text>
</comment>
<evidence type="ECO:0000256" key="1">
    <source>
        <dbReference type="SAM" id="MobiDB-lite"/>
    </source>
</evidence>
<dbReference type="InterPro" id="IPR001810">
    <property type="entry name" value="F-box_dom"/>
</dbReference>
<evidence type="ECO:0000313" key="3">
    <source>
        <dbReference type="EMBL" id="KAK4151824.1"/>
    </source>
</evidence>
<gene>
    <name evidence="3" type="ORF">C8A00DRAFT_35494</name>
</gene>
<name>A0AAN6ZVP0_9PEZI</name>
<protein>
    <recommendedName>
        <fullName evidence="2">F-box domain-containing protein</fullName>
    </recommendedName>
</protein>
<dbReference type="AlphaFoldDB" id="A0AAN6ZVP0"/>
<sequence>MSDTTMVAMESMDPQTGSMLTQIPLEILVRITRSISTKDLGNVRLSCKALEQGLFHFFSHEFFRKKQFMATTDSLQALVDISKHPTLSPFLKHVIISADRPAVVTQWGPQIDQKARDRLEVAIADHMHLMATGGLRDMLVEAFAHLANLETVDIRNFNSPSRNREGLGTQWRSYGAIALEASTSSTVEARTHSDQDQYTAQLFCAVTTALAVAEARPKSIEVLLRTQRGRFAVDLGDTAFYIPPRMEPSMSSMLANLKTLHLTLGFLRWKTARPFILGKFLSLATGLTWLRLNFGVPASAMLNVEEVFSLLAPKDFQNANALPATHPINLPHLERLDLGDAETEAAALLRLVAKFAPTLTSLYLRRVCIVDPENHNRTTKINPWERYLSAMCRLPGLNLRVLDFSSITTASNGWRGPVSFKVGERADATPRYSPNWKCSTSFVTFDKVIGQAIAAMHVDWPQPLDPNGSDDESSGEEEEYVEEEDDEEEDDGEGEE</sequence>
<evidence type="ECO:0000313" key="4">
    <source>
        <dbReference type="Proteomes" id="UP001302745"/>
    </source>
</evidence>
<keyword evidence="4" id="KW-1185">Reference proteome</keyword>